<feature type="region of interest" description="Disordered" evidence="1">
    <location>
        <begin position="47"/>
        <end position="90"/>
    </location>
</feature>
<dbReference type="Proteomes" id="UP000267900">
    <property type="component" value="Chromosome"/>
</dbReference>
<accession>A0A3Q9FVS6</accession>
<dbReference type="AlphaFoldDB" id="A0A3Q9FVS6"/>
<reference evidence="2 3" key="1">
    <citation type="submission" date="2018-12" db="EMBL/GenBank/DDBJ databases">
        <title>The whole draft genome of Streptomyce luteoverticillatus CGMCC 15060.</title>
        <authorList>
            <person name="Feng Z."/>
            <person name="Chen G."/>
            <person name="Zhang J."/>
            <person name="Zhu H."/>
            <person name="Yu X."/>
            <person name="Zhang W."/>
            <person name="Zhang X."/>
        </authorList>
    </citation>
    <scope>NUCLEOTIDE SEQUENCE [LARGE SCALE GENOMIC DNA]</scope>
    <source>
        <strain evidence="2 3">CGMCC 15060</strain>
    </source>
</reference>
<gene>
    <name evidence="2" type="ORF">EKH77_00080</name>
</gene>
<feature type="compositionally biased region" description="Polar residues" evidence="1">
    <location>
        <begin position="47"/>
        <end position="61"/>
    </location>
</feature>
<evidence type="ECO:0000256" key="1">
    <source>
        <dbReference type="SAM" id="MobiDB-lite"/>
    </source>
</evidence>
<dbReference type="OrthoDB" id="3238779at2"/>
<evidence type="ECO:0000313" key="2">
    <source>
        <dbReference type="EMBL" id="AZQ69834.1"/>
    </source>
</evidence>
<keyword evidence="3" id="KW-1185">Reference proteome</keyword>
<sequence>MSTEWSSGPVEGRVNDLKALKRSMFGRAKLPLLRKRLLLTAVSRLPQTVTDPQRSCSTSRASGKPARFRRARASTSPESYIDGTNADQAA</sequence>
<organism evidence="2 3">
    <name type="scientific">Streptomyces luteoverticillatus</name>
    <name type="common">Streptoverticillium luteoverticillatus</name>
    <dbReference type="NCBI Taxonomy" id="66425"/>
    <lineage>
        <taxon>Bacteria</taxon>
        <taxon>Bacillati</taxon>
        <taxon>Actinomycetota</taxon>
        <taxon>Actinomycetes</taxon>
        <taxon>Kitasatosporales</taxon>
        <taxon>Streptomycetaceae</taxon>
        <taxon>Streptomyces</taxon>
    </lineage>
</organism>
<dbReference type="EMBL" id="CP034587">
    <property type="protein sequence ID" value="AZQ69834.1"/>
    <property type="molecule type" value="Genomic_DNA"/>
</dbReference>
<protein>
    <submittedName>
        <fullName evidence="2">Transposase</fullName>
    </submittedName>
</protein>
<proteinExistence type="predicted"/>
<evidence type="ECO:0000313" key="3">
    <source>
        <dbReference type="Proteomes" id="UP000267900"/>
    </source>
</evidence>
<name>A0A3Q9FVS6_STRLT</name>